<name>A0A2A3EQH9_APICC</name>
<dbReference type="GO" id="GO:0030286">
    <property type="term" value="C:dynein complex"/>
    <property type="evidence" value="ECO:0007669"/>
    <property type="project" value="InterPro"/>
</dbReference>
<dbReference type="Pfam" id="PF08385">
    <property type="entry name" value="DHC_N1"/>
    <property type="match status" value="2"/>
</dbReference>
<dbReference type="EMBL" id="KZ288193">
    <property type="protein sequence ID" value="PBC34043.1"/>
    <property type="molecule type" value="Genomic_DNA"/>
</dbReference>
<dbReference type="GO" id="GO:0051959">
    <property type="term" value="F:dynein light intermediate chain binding"/>
    <property type="evidence" value="ECO:0007669"/>
    <property type="project" value="InterPro"/>
</dbReference>
<gene>
    <name evidence="4" type="ORF">APICC_08114</name>
</gene>
<dbReference type="InterPro" id="IPR026983">
    <property type="entry name" value="DHC"/>
</dbReference>
<proteinExistence type="predicted"/>
<feature type="region of interest" description="Disordered" evidence="1">
    <location>
        <begin position="123"/>
        <end position="200"/>
    </location>
</feature>
<feature type="compositionally biased region" description="Acidic residues" evidence="1">
    <location>
        <begin position="161"/>
        <end position="181"/>
    </location>
</feature>
<evidence type="ECO:0000259" key="3">
    <source>
        <dbReference type="Pfam" id="PF08393"/>
    </source>
</evidence>
<reference evidence="4 5" key="1">
    <citation type="submission" date="2014-07" db="EMBL/GenBank/DDBJ databases">
        <title>Genomic and transcriptomic analysis on Apis cerana provide comprehensive insights into honey bee biology.</title>
        <authorList>
            <person name="Diao Q."/>
            <person name="Sun L."/>
            <person name="Zheng H."/>
            <person name="Zheng H."/>
            <person name="Xu S."/>
            <person name="Wang S."/>
            <person name="Zeng Z."/>
            <person name="Hu F."/>
            <person name="Su S."/>
            <person name="Wu J."/>
        </authorList>
    </citation>
    <scope>NUCLEOTIDE SEQUENCE [LARGE SCALE GENOMIC DNA]</scope>
    <source>
        <tissue evidence="4">Pupae without intestine</tissue>
    </source>
</reference>
<dbReference type="GO" id="GO:0007018">
    <property type="term" value="P:microtubule-based movement"/>
    <property type="evidence" value="ECO:0007669"/>
    <property type="project" value="InterPro"/>
</dbReference>
<dbReference type="OrthoDB" id="64868at2759"/>
<feature type="domain" description="Dynein heavy chain tail" evidence="2">
    <location>
        <begin position="429"/>
        <end position="618"/>
    </location>
</feature>
<organism evidence="4 5">
    <name type="scientific">Apis cerana cerana</name>
    <name type="common">Oriental honeybee</name>
    <dbReference type="NCBI Taxonomy" id="94128"/>
    <lineage>
        <taxon>Eukaryota</taxon>
        <taxon>Metazoa</taxon>
        <taxon>Ecdysozoa</taxon>
        <taxon>Arthropoda</taxon>
        <taxon>Hexapoda</taxon>
        <taxon>Insecta</taxon>
        <taxon>Pterygota</taxon>
        <taxon>Neoptera</taxon>
        <taxon>Endopterygota</taxon>
        <taxon>Hymenoptera</taxon>
        <taxon>Apocrita</taxon>
        <taxon>Aculeata</taxon>
        <taxon>Apoidea</taxon>
        <taxon>Anthophila</taxon>
        <taxon>Apidae</taxon>
        <taxon>Apis</taxon>
    </lineage>
</organism>
<dbReference type="GO" id="GO:0045505">
    <property type="term" value="F:dynein intermediate chain binding"/>
    <property type="evidence" value="ECO:0007669"/>
    <property type="project" value="InterPro"/>
</dbReference>
<dbReference type="InterPro" id="IPR013602">
    <property type="entry name" value="Dynein_heavy_linker"/>
</dbReference>
<sequence>MTESEEEITHTEDEEDLYDLERPSIIHLDYRVMWIRNKVMKFLGIPGYEIQFYKLLNANNRYLEDKLLNFLILDLYGITSLERKIIFFYCTYSVEKYQEEVPIWQTGKPSVSKLAALTALAVKGKSRKPRKKEEEPKKKKKKAKKPKKAPKAPEKSVTSTIDDEDYDDEEEEEYDEEEWEDRDVKKKDDREIDFVPPPGEEDKYIMTKSKKVTLFEIFNVLMVRAIVRKTPILHMFCGEVDGSRPELQEVTLFYFMRTTHDGIPNFDSYSECDEQMTHYLIVGSLNGKFLISMHRMVTQVFRPLINSQFRGSELVDIYEEKEESAQFRKPSEFRRMSIALARIAEPEVSFEEEEEKEVTKVSHMKEIRISLHQNKNDFLSFLDKLTASVEWTLEHIEGDILLTMPNIPELDDPNVTDEMLEKNKEIIMQLEDVIMLWGVHIEKVVETFQMKVPVGKGPIAESDYWKDREIGLLMLVEQLKTPMAKRILNVLNKIKSTIASNFQFFYSDLWKTYTEARDNNRFLSTILRHFKLMTESRIRMIWVLSPYYCVEERMVSLMERISWQLSQNVIKNLSINMLFRHSWKQAYLKSREDIEISGKGKRWEFDQKRLFQGTEYIASSIISDPAQIDTFNKENWEATLSLFFEEVLMKFKDVKTRASIHQQLMKKFDVVMQQFSKEVSTVEGIFNRGKRSPPLKPVLTIQNVAELKYSHLKILAFNQYYDLSKQLKSYEESKFQQWMDKAQMIVINTMRRNILMMMRSDPDKGLLPFPITEKPVTKNIQSGNPRAKSREFLSPGSTPQESVQKGDYEMSKPSIETGSSGITRLRDGQRGGGGFSSHRDQKSGTSSEKGGGGHHQIAKITWTEFMSGSILIECQLRFQVNFDWNLFEIIHEAELMEQLGFELSPIVKDASIQKNRLRHDLDVMQKLIDQYNSMLEKMDKADIELLKNTLLDIEKHIQPGCEKLLKNLNSLNYDLFSLPIKYYDDENQLIMLLPCKVFFQEIQAKRTELATAMSVIYRSTSPILIKLESLIFGTYTGKCAAMQLYYEKYEKKIFSAFITCITKNLEYFNKKLTDMKPMFQVDANGRNLLEQVKLFPRWMSGTCLECKPQRKAENDTFVNFTFFEDLMSIQMVNDAIITIQRTAHKLAFEAWQYLQSNILDEVMEMNSSYNLYSISINLSSLLFGIEQHAKEWKQVLGDLGHKEDGHPSGSLLHHETFLAFRSHGISASTLESTSDRFSGMTQDQIYDFVRELEEFAKDFEAHGPGSVGDDLELGLVKMEEYGKLIAKHDETHRNLVNSEILFDLPATDYSVFLKLKKDYDGMELLFELYKEQREMRDVWAQTLWVNLNPQQLIEGMDHFIRIFRKLPKFVKELSIGHALEANMKSFKNSVPLFIELKNEAMRDRHWKQLMTKTGQFFDMDPERCDDNGRKLEKNCEK</sequence>
<dbReference type="Pfam" id="PF08393">
    <property type="entry name" value="DHC_N2"/>
    <property type="match status" value="1"/>
</dbReference>
<dbReference type="PANTHER" id="PTHR22878">
    <property type="entry name" value="DYNEIN HEAVY CHAIN 6, AXONEMAL-LIKE-RELATED"/>
    <property type="match status" value="1"/>
</dbReference>
<protein>
    <submittedName>
        <fullName evidence="4">Dynein heavy chain 10, axonemal</fullName>
    </submittedName>
</protein>
<keyword evidence="5" id="KW-1185">Reference proteome</keyword>
<evidence type="ECO:0000313" key="4">
    <source>
        <dbReference type="EMBL" id="PBC34043.1"/>
    </source>
</evidence>
<feature type="domain" description="Dynein heavy chain tail" evidence="2">
    <location>
        <begin position="877"/>
        <end position="964"/>
    </location>
</feature>
<dbReference type="PANTHER" id="PTHR22878:SF63">
    <property type="entry name" value="DYNEIN AXONEMAL HEAVY CHAIN 10"/>
    <property type="match status" value="1"/>
</dbReference>
<evidence type="ECO:0000256" key="1">
    <source>
        <dbReference type="SAM" id="MobiDB-lite"/>
    </source>
</evidence>
<evidence type="ECO:0000259" key="2">
    <source>
        <dbReference type="Pfam" id="PF08385"/>
    </source>
</evidence>
<feature type="domain" description="Dynein heavy chain linker" evidence="3">
    <location>
        <begin position="1314"/>
        <end position="1420"/>
    </location>
</feature>
<feature type="compositionally biased region" description="Basic and acidic residues" evidence="1">
    <location>
        <begin position="182"/>
        <end position="193"/>
    </location>
</feature>
<dbReference type="STRING" id="94128.A0A2A3EQH9"/>
<accession>A0A2A3EQH9</accession>
<feature type="compositionally biased region" description="Basic residues" evidence="1">
    <location>
        <begin position="138"/>
        <end position="150"/>
    </location>
</feature>
<dbReference type="Proteomes" id="UP000242457">
    <property type="component" value="Unassembled WGS sequence"/>
</dbReference>
<dbReference type="InterPro" id="IPR013594">
    <property type="entry name" value="Dynein_heavy_tail"/>
</dbReference>
<feature type="region of interest" description="Disordered" evidence="1">
    <location>
        <begin position="766"/>
        <end position="854"/>
    </location>
</feature>
<evidence type="ECO:0000313" key="5">
    <source>
        <dbReference type="Proteomes" id="UP000242457"/>
    </source>
</evidence>